<dbReference type="PANTHER" id="PTHR28009">
    <property type="entry name" value="PHEROMONE ALPHA FACTOR RECEPTOR"/>
    <property type="match status" value="1"/>
</dbReference>
<keyword evidence="3" id="KW-1185">Reference proteome</keyword>
<keyword evidence="1" id="KW-0472">Membrane</keyword>
<dbReference type="GO" id="GO:0038038">
    <property type="term" value="C:G protein-coupled receptor homodimeric complex"/>
    <property type="evidence" value="ECO:0007669"/>
    <property type="project" value="TreeGrafter"/>
</dbReference>
<name>A0A6A6PVB5_9PEZI</name>
<dbReference type="InterPro" id="IPR000366">
    <property type="entry name" value="GPCR_STE2"/>
</dbReference>
<feature type="transmembrane region" description="Helical" evidence="1">
    <location>
        <begin position="279"/>
        <end position="299"/>
    </location>
</feature>
<feature type="transmembrane region" description="Helical" evidence="1">
    <location>
        <begin position="213"/>
        <end position="232"/>
    </location>
</feature>
<dbReference type="Gene3D" id="1.10.287.920">
    <property type="entry name" value="Pheromone alpha factor receptor"/>
    <property type="match status" value="1"/>
</dbReference>
<keyword evidence="1" id="KW-1133">Transmembrane helix</keyword>
<organism evidence="2 3">
    <name type="scientific">Neohortaea acidophila</name>
    <dbReference type="NCBI Taxonomy" id="245834"/>
    <lineage>
        <taxon>Eukaryota</taxon>
        <taxon>Fungi</taxon>
        <taxon>Dikarya</taxon>
        <taxon>Ascomycota</taxon>
        <taxon>Pezizomycotina</taxon>
        <taxon>Dothideomycetes</taxon>
        <taxon>Dothideomycetidae</taxon>
        <taxon>Mycosphaerellales</taxon>
        <taxon>Teratosphaeriaceae</taxon>
        <taxon>Neohortaea</taxon>
    </lineage>
</organism>
<dbReference type="EMBL" id="MU001634">
    <property type="protein sequence ID" value="KAF2483932.1"/>
    <property type="molecule type" value="Genomic_DNA"/>
</dbReference>
<feature type="transmembrane region" description="Helical" evidence="1">
    <location>
        <begin position="48"/>
        <end position="68"/>
    </location>
</feature>
<gene>
    <name evidence="2" type="ORF">BDY17DRAFT_344774</name>
</gene>
<dbReference type="GO" id="GO:0004932">
    <property type="term" value="F:mating-type factor pheromone receptor activity"/>
    <property type="evidence" value="ECO:0007669"/>
    <property type="project" value="InterPro"/>
</dbReference>
<sequence length="380" mass="41682">MATFEWHVNKTFDPFTQNFTVLGPDGVTPVQVSMSLVRSLQSLITADAIYSGIMIGSAVFLLLALLLITKPDKRRSLIFILNAVALVLVITRGIVSSVVFSGTFYNWYRLQTYYYGGDIAPAQAASFAGELIDFMLVSTLELSMVLQVRIVCCTLDAVWRNTINIINIAMALAEVGTRFALMILVTDWNILHVGQETEQQFRLLGKLGQATDIVFVVNIAIAAIIFCAKLGLAIRSRRSMGMTKFGPMQIIFIMACQTMLTPLIFILVALYGYKNHNLQIMIPTIIALSLPLSAMWATVKTDHVHIANPRHYMRALPGGAADLSGAKACGTATTDTTDTLIDSEDTASLSTPKGKSTRDVEMQKLKGGVHVDRTYSVRCD</sequence>
<dbReference type="GeneID" id="54479070"/>
<dbReference type="Pfam" id="PF02116">
    <property type="entry name" value="STE2"/>
    <property type="match status" value="1"/>
</dbReference>
<evidence type="ECO:0000256" key="1">
    <source>
        <dbReference type="SAM" id="Phobius"/>
    </source>
</evidence>
<reference evidence="2" key="1">
    <citation type="journal article" date="2020" name="Stud. Mycol.">
        <title>101 Dothideomycetes genomes: a test case for predicting lifestyles and emergence of pathogens.</title>
        <authorList>
            <person name="Haridas S."/>
            <person name="Albert R."/>
            <person name="Binder M."/>
            <person name="Bloem J."/>
            <person name="Labutti K."/>
            <person name="Salamov A."/>
            <person name="Andreopoulos B."/>
            <person name="Baker S."/>
            <person name="Barry K."/>
            <person name="Bills G."/>
            <person name="Bluhm B."/>
            <person name="Cannon C."/>
            <person name="Castanera R."/>
            <person name="Culley D."/>
            <person name="Daum C."/>
            <person name="Ezra D."/>
            <person name="Gonzalez J."/>
            <person name="Henrissat B."/>
            <person name="Kuo A."/>
            <person name="Liang C."/>
            <person name="Lipzen A."/>
            <person name="Lutzoni F."/>
            <person name="Magnuson J."/>
            <person name="Mondo S."/>
            <person name="Nolan M."/>
            <person name="Ohm R."/>
            <person name="Pangilinan J."/>
            <person name="Park H.-J."/>
            <person name="Ramirez L."/>
            <person name="Alfaro M."/>
            <person name="Sun H."/>
            <person name="Tritt A."/>
            <person name="Yoshinaga Y."/>
            <person name="Zwiers L.-H."/>
            <person name="Turgeon B."/>
            <person name="Goodwin S."/>
            <person name="Spatafora J."/>
            <person name="Crous P."/>
            <person name="Grigoriev I."/>
        </authorList>
    </citation>
    <scope>NUCLEOTIDE SEQUENCE</scope>
    <source>
        <strain evidence="2">CBS 113389</strain>
    </source>
</reference>
<dbReference type="AlphaFoldDB" id="A0A6A6PVB5"/>
<dbReference type="GO" id="GO:0000750">
    <property type="term" value="P:pheromone-dependent signal transduction involved in conjugation with cellular fusion"/>
    <property type="evidence" value="ECO:0007669"/>
    <property type="project" value="TreeGrafter"/>
</dbReference>
<dbReference type="Proteomes" id="UP000799767">
    <property type="component" value="Unassembled WGS sequence"/>
</dbReference>
<keyword evidence="1" id="KW-0812">Transmembrane</keyword>
<dbReference type="OrthoDB" id="5402633at2759"/>
<protein>
    <submittedName>
        <fullName evidence="2">Fungal pheromone mating factor STE2 GPCR-domain-containing protein</fullName>
    </submittedName>
</protein>
<dbReference type="RefSeq" id="XP_033590502.1">
    <property type="nucleotide sequence ID" value="XM_033738068.1"/>
</dbReference>
<evidence type="ECO:0000313" key="2">
    <source>
        <dbReference type="EMBL" id="KAF2483932.1"/>
    </source>
</evidence>
<feature type="transmembrane region" description="Helical" evidence="1">
    <location>
        <begin position="252"/>
        <end position="273"/>
    </location>
</feature>
<proteinExistence type="predicted"/>
<dbReference type="PANTHER" id="PTHR28009:SF1">
    <property type="entry name" value="PHEROMONE ALPHA FACTOR RECEPTOR"/>
    <property type="match status" value="1"/>
</dbReference>
<accession>A0A6A6PVB5</accession>
<evidence type="ECO:0000313" key="3">
    <source>
        <dbReference type="Proteomes" id="UP000799767"/>
    </source>
</evidence>
<feature type="transmembrane region" description="Helical" evidence="1">
    <location>
        <begin position="80"/>
        <end position="105"/>
    </location>
</feature>
<dbReference type="InterPro" id="IPR027458">
    <property type="entry name" value="STE2_TM1-TM2_sf"/>
</dbReference>
<dbReference type="PRINTS" id="PR00250">
    <property type="entry name" value="GPCRSTE2"/>
</dbReference>